<protein>
    <submittedName>
        <fullName evidence="1">Uncharacterized protein</fullName>
    </submittedName>
</protein>
<comment type="caution">
    <text evidence="1">The sequence shown here is derived from an EMBL/GenBank/DDBJ whole genome shotgun (WGS) entry which is preliminary data.</text>
</comment>
<reference evidence="1" key="1">
    <citation type="submission" date="2021-11" db="EMBL/GenBank/DDBJ databases">
        <authorList>
            <person name="Herlambang A."/>
            <person name="Guo Y."/>
            <person name="Takashima Y."/>
            <person name="Nishizawa T."/>
        </authorList>
    </citation>
    <scope>NUCLEOTIDE SEQUENCE</scope>
    <source>
        <strain evidence="1">E1425</strain>
    </source>
</reference>
<keyword evidence="2" id="KW-1185">Reference proteome</keyword>
<dbReference type="AlphaFoldDB" id="A0A9P3HHU7"/>
<gene>
    <name evidence="1" type="ORF">EMPS_09220</name>
</gene>
<dbReference type="EMBL" id="BQFW01000012">
    <property type="protein sequence ID" value="GJJ76861.1"/>
    <property type="molecule type" value="Genomic_DNA"/>
</dbReference>
<evidence type="ECO:0000313" key="1">
    <source>
        <dbReference type="EMBL" id="GJJ76861.1"/>
    </source>
</evidence>
<evidence type="ECO:0000313" key="2">
    <source>
        <dbReference type="Proteomes" id="UP000827284"/>
    </source>
</evidence>
<sequence>MSWNGLVALHQDLPLDLGARARLASLLHQDVVKGSVAACVANPPIVYINEDLLWNNNLTTWTKRLSDFMYRMTTDLSQPALLTGNSPTMTSVPNSSVLALDRFQRIKDISSFIIQGGPWT</sequence>
<name>A0A9P3HHU7_9FUNG</name>
<dbReference type="Proteomes" id="UP000827284">
    <property type="component" value="Unassembled WGS sequence"/>
</dbReference>
<organism evidence="1 2">
    <name type="scientific">Entomortierella parvispora</name>
    <dbReference type="NCBI Taxonomy" id="205924"/>
    <lineage>
        <taxon>Eukaryota</taxon>
        <taxon>Fungi</taxon>
        <taxon>Fungi incertae sedis</taxon>
        <taxon>Mucoromycota</taxon>
        <taxon>Mortierellomycotina</taxon>
        <taxon>Mortierellomycetes</taxon>
        <taxon>Mortierellales</taxon>
        <taxon>Mortierellaceae</taxon>
        <taxon>Entomortierella</taxon>
    </lineage>
</organism>
<accession>A0A9P3HHU7</accession>
<reference evidence="1" key="2">
    <citation type="journal article" date="2022" name="Microbiol. Resour. Announc.">
        <title>Whole-Genome Sequence of Entomortierella parvispora E1425, a Mucoromycotan Fungus Associated with Burkholderiaceae-Related Endosymbiotic Bacteria.</title>
        <authorList>
            <person name="Herlambang A."/>
            <person name="Guo Y."/>
            <person name="Takashima Y."/>
            <person name="Narisawa K."/>
            <person name="Ohta H."/>
            <person name="Nishizawa T."/>
        </authorList>
    </citation>
    <scope>NUCLEOTIDE SEQUENCE</scope>
    <source>
        <strain evidence="1">E1425</strain>
    </source>
</reference>
<proteinExistence type="predicted"/>